<dbReference type="InterPro" id="IPR033755">
    <property type="entry name" value="PdxS/SNZ_N"/>
</dbReference>
<dbReference type="GO" id="GO:0005829">
    <property type="term" value="C:cytosol"/>
    <property type="evidence" value="ECO:0007669"/>
    <property type="project" value="UniProtKB-ARBA"/>
</dbReference>
<evidence type="ECO:0000256" key="4">
    <source>
        <dbReference type="PROSITE-ProRule" id="PRU00481"/>
    </source>
</evidence>
<dbReference type="PANTHER" id="PTHR31829:SF2">
    <property type="entry name" value="PYRIDOXAL 5'-PHOSPHATE SYNTHASE-LIKE SUBUNIT PDX1.2"/>
    <property type="match status" value="1"/>
</dbReference>
<dbReference type="InterPro" id="IPR011060">
    <property type="entry name" value="RibuloseP-bd_barrel"/>
</dbReference>
<keyword evidence="3" id="KW-0704">Schiff base</keyword>
<feature type="domain" description="PdxS/SNZ N-terminal" evidence="5">
    <location>
        <begin position="24"/>
        <end position="223"/>
    </location>
</feature>
<name>A0ABC8T049_9AQUA</name>
<dbReference type="EMBL" id="CAUOFW020003691">
    <property type="protein sequence ID" value="CAK9161475.1"/>
    <property type="molecule type" value="Genomic_DNA"/>
</dbReference>
<protein>
    <recommendedName>
        <fullName evidence="5">PdxS/SNZ N-terminal domain-containing protein</fullName>
    </recommendedName>
</protein>
<dbReference type="PANTHER" id="PTHR31829">
    <property type="entry name" value="PYRIDOXAL 5'-PHOSPHATE SYNTHASE SUBUNIT SNZ1-RELATED"/>
    <property type="match status" value="1"/>
</dbReference>
<dbReference type="FunFam" id="3.20.20.70:FF:000001">
    <property type="entry name" value="Pyridoxine biosynthesis protein PDX1"/>
    <property type="match status" value="1"/>
</dbReference>
<dbReference type="InterPro" id="IPR013785">
    <property type="entry name" value="Aldolase_TIM"/>
</dbReference>
<gene>
    <name evidence="6" type="ORF">ILEXP_LOCUS30281</name>
    <name evidence="7" type="ORF">ILEXP_LOCUS44358</name>
</gene>
<dbReference type="Pfam" id="PF01680">
    <property type="entry name" value="SOR_SNZ"/>
    <property type="match status" value="1"/>
</dbReference>
<evidence type="ECO:0000256" key="3">
    <source>
        <dbReference type="PIRSR" id="PIRSR029271-50"/>
    </source>
</evidence>
<evidence type="ECO:0000256" key="2">
    <source>
        <dbReference type="ARBA" id="ARBA00022898"/>
    </source>
</evidence>
<evidence type="ECO:0000256" key="1">
    <source>
        <dbReference type="ARBA" id="ARBA00007281"/>
    </source>
</evidence>
<dbReference type="AlphaFoldDB" id="A0ABC8T049"/>
<evidence type="ECO:0000259" key="5">
    <source>
        <dbReference type="Pfam" id="PF01680"/>
    </source>
</evidence>
<evidence type="ECO:0000313" key="6">
    <source>
        <dbReference type="EMBL" id="CAK9161475.1"/>
    </source>
</evidence>
<dbReference type="EMBL" id="CAUOFW020006391">
    <property type="protein sequence ID" value="CAK9174611.1"/>
    <property type="molecule type" value="Genomic_DNA"/>
</dbReference>
<evidence type="ECO:0000313" key="7">
    <source>
        <dbReference type="EMBL" id="CAK9174611.1"/>
    </source>
</evidence>
<dbReference type="SUPFAM" id="SSF51366">
    <property type="entry name" value="Ribulose-phoshate binding barrel"/>
    <property type="match status" value="1"/>
</dbReference>
<comment type="similarity">
    <text evidence="1 4">Belongs to the PdxS/SNZ family.</text>
</comment>
<keyword evidence="8" id="KW-1185">Reference proteome</keyword>
<proteinExistence type="inferred from homology"/>
<evidence type="ECO:0000313" key="8">
    <source>
        <dbReference type="Proteomes" id="UP001642360"/>
    </source>
</evidence>
<dbReference type="GO" id="GO:0046982">
    <property type="term" value="F:protein heterodimerization activity"/>
    <property type="evidence" value="ECO:0007669"/>
    <property type="project" value="UniProtKB-ARBA"/>
</dbReference>
<comment type="caution">
    <text evidence="6">The sequence shown here is derived from an EMBL/GenBank/DDBJ whole genome shotgun (WGS) entry which is preliminary data.</text>
</comment>
<dbReference type="PROSITE" id="PS51129">
    <property type="entry name" value="PDXS_SNZ_2"/>
    <property type="match status" value="1"/>
</dbReference>
<dbReference type="PIRSF" id="PIRSF029271">
    <property type="entry name" value="Pdx1"/>
    <property type="match status" value="1"/>
</dbReference>
<keyword evidence="2" id="KW-0663">Pyridoxal phosphate</keyword>
<feature type="active site" description="Schiff-base intermediate with D-ribose 5-phosphate" evidence="3">
    <location>
        <position position="91"/>
    </location>
</feature>
<dbReference type="InterPro" id="IPR001852">
    <property type="entry name" value="PdxS/SNZ"/>
</dbReference>
<reference evidence="6 8" key="1">
    <citation type="submission" date="2024-02" db="EMBL/GenBank/DDBJ databases">
        <authorList>
            <person name="Vignale AGUSTIN F."/>
            <person name="Sosa J E."/>
            <person name="Modenutti C."/>
        </authorList>
    </citation>
    <scope>NUCLEOTIDE SEQUENCE [LARGE SCALE GENOMIC DNA]</scope>
</reference>
<organism evidence="6 8">
    <name type="scientific">Ilex paraguariensis</name>
    <name type="common">yerba mate</name>
    <dbReference type="NCBI Taxonomy" id="185542"/>
    <lineage>
        <taxon>Eukaryota</taxon>
        <taxon>Viridiplantae</taxon>
        <taxon>Streptophyta</taxon>
        <taxon>Embryophyta</taxon>
        <taxon>Tracheophyta</taxon>
        <taxon>Spermatophyta</taxon>
        <taxon>Magnoliopsida</taxon>
        <taxon>eudicotyledons</taxon>
        <taxon>Gunneridae</taxon>
        <taxon>Pentapetalae</taxon>
        <taxon>asterids</taxon>
        <taxon>campanulids</taxon>
        <taxon>Aquifoliales</taxon>
        <taxon>Aquifoliaceae</taxon>
        <taxon>Ilex</taxon>
    </lineage>
</organism>
<dbReference type="Gene3D" id="3.20.20.70">
    <property type="entry name" value="Aldolase class I"/>
    <property type="match status" value="1"/>
</dbReference>
<dbReference type="Proteomes" id="UP001642360">
    <property type="component" value="Unassembled WGS sequence"/>
</dbReference>
<sequence length="305" mass="32850">MADEGTVTVYNSSAITDAKKNLFSSKVGLAQMLRGGAIVEVTSAEQAKIAESAGACCIVVTEQVQGGISRMPDPALIKEIKRSVSIPLMAKVRVGHFVESQILEAIGVDYVDESELLAIADEDHFINKHNLRVPFVCGCRDLGEALRRVREGAAMIRTQGDLLGTGNIVETVRNVRKVMADIRILNNMDEDEVFAFSKKIAAPYDLVAQTKQMGRLPVVHFAAGGVMTPADAAIMMQLGCDGVFVGSENFNSSDPYKRAHAIVQAVRNYNDPHALAEMSSGLEYAMAGLNLSEDRVEQFGTGGTN</sequence>
<accession>A0ABC8T049</accession>